<dbReference type="WBParaSite" id="SCUD_0000476801-mRNA-1">
    <property type="protein sequence ID" value="SCUD_0000476801-mRNA-1"/>
    <property type="gene ID" value="SCUD_0000476801"/>
</dbReference>
<gene>
    <name evidence="1" type="ORF">SCUD_LOCUS4769</name>
</gene>
<evidence type="ECO:0000313" key="2">
    <source>
        <dbReference type="Proteomes" id="UP000279833"/>
    </source>
</evidence>
<dbReference type="AlphaFoldDB" id="A0A183JPY1"/>
<accession>A0A183JPY1</accession>
<evidence type="ECO:0000313" key="3">
    <source>
        <dbReference type="WBParaSite" id="SCUD_0000476801-mRNA-1"/>
    </source>
</evidence>
<organism evidence="3">
    <name type="scientific">Schistosoma curassoni</name>
    <dbReference type="NCBI Taxonomy" id="6186"/>
    <lineage>
        <taxon>Eukaryota</taxon>
        <taxon>Metazoa</taxon>
        <taxon>Spiralia</taxon>
        <taxon>Lophotrochozoa</taxon>
        <taxon>Platyhelminthes</taxon>
        <taxon>Trematoda</taxon>
        <taxon>Digenea</taxon>
        <taxon>Strigeidida</taxon>
        <taxon>Schistosomatoidea</taxon>
        <taxon>Schistosomatidae</taxon>
        <taxon>Schistosoma</taxon>
    </lineage>
</organism>
<name>A0A183JPY1_9TREM</name>
<reference evidence="1 2" key="2">
    <citation type="submission" date="2018-11" db="EMBL/GenBank/DDBJ databases">
        <authorList>
            <consortium name="Pathogen Informatics"/>
        </authorList>
    </citation>
    <scope>NUCLEOTIDE SEQUENCE [LARGE SCALE GENOMIC DNA]</scope>
    <source>
        <strain evidence="1">Dakar</strain>
        <strain evidence="2">Dakar, Senegal</strain>
    </source>
</reference>
<reference evidence="3" key="1">
    <citation type="submission" date="2016-06" db="UniProtKB">
        <authorList>
            <consortium name="WormBaseParasite"/>
        </authorList>
    </citation>
    <scope>IDENTIFICATION</scope>
</reference>
<sequence>MTTEILYNMLCNASEIIKNLEIVILDEVV</sequence>
<protein>
    <submittedName>
        <fullName evidence="3">ATPase</fullName>
    </submittedName>
</protein>
<evidence type="ECO:0000313" key="1">
    <source>
        <dbReference type="EMBL" id="VDO90874.1"/>
    </source>
</evidence>
<keyword evidence="2" id="KW-1185">Reference proteome</keyword>
<dbReference type="EMBL" id="UZAK01006753">
    <property type="protein sequence ID" value="VDO90874.1"/>
    <property type="molecule type" value="Genomic_DNA"/>
</dbReference>
<dbReference type="Proteomes" id="UP000279833">
    <property type="component" value="Unassembled WGS sequence"/>
</dbReference>
<proteinExistence type="predicted"/>